<name>A0ABT2WIH0_9BACI</name>
<accession>A0ABT2WIH0</accession>
<comment type="subcellular location">
    <subcellularLocation>
        <location evidence="1">Membrane</location>
        <topology evidence="1">Multi-pass membrane protein</topology>
    </subcellularLocation>
</comment>
<feature type="transmembrane region" description="Helical" evidence="5">
    <location>
        <begin position="127"/>
        <end position="151"/>
    </location>
</feature>
<feature type="transmembrane region" description="Helical" evidence="5">
    <location>
        <begin position="69"/>
        <end position="92"/>
    </location>
</feature>
<comment type="caution">
    <text evidence="6">The sequence shown here is derived from an EMBL/GenBank/DDBJ whole genome shotgun (WGS) entry which is preliminary data.</text>
</comment>
<evidence type="ECO:0000256" key="1">
    <source>
        <dbReference type="ARBA" id="ARBA00004141"/>
    </source>
</evidence>
<dbReference type="Proteomes" id="UP001208656">
    <property type="component" value="Unassembled WGS sequence"/>
</dbReference>
<keyword evidence="2 5" id="KW-0812">Transmembrane</keyword>
<dbReference type="RefSeq" id="WP_263062188.1">
    <property type="nucleotide sequence ID" value="NZ_JAOUSE010000055.1"/>
</dbReference>
<feature type="transmembrane region" description="Helical" evidence="5">
    <location>
        <begin position="157"/>
        <end position="179"/>
    </location>
</feature>
<feature type="transmembrane region" description="Helical" evidence="5">
    <location>
        <begin position="35"/>
        <end position="57"/>
    </location>
</feature>
<evidence type="ECO:0000256" key="2">
    <source>
        <dbReference type="ARBA" id="ARBA00022692"/>
    </source>
</evidence>
<proteinExistence type="predicted"/>
<evidence type="ECO:0000313" key="6">
    <source>
        <dbReference type="EMBL" id="MCU9595477.1"/>
    </source>
</evidence>
<dbReference type="PANTHER" id="PTHR10361:SF28">
    <property type="entry name" value="P3 PROTEIN-RELATED"/>
    <property type="match status" value="1"/>
</dbReference>
<feature type="transmembrane region" description="Helical" evidence="5">
    <location>
        <begin position="98"/>
        <end position="120"/>
    </location>
</feature>
<evidence type="ECO:0000313" key="7">
    <source>
        <dbReference type="Proteomes" id="UP001208656"/>
    </source>
</evidence>
<evidence type="ECO:0000256" key="3">
    <source>
        <dbReference type="ARBA" id="ARBA00022989"/>
    </source>
</evidence>
<dbReference type="PANTHER" id="PTHR10361">
    <property type="entry name" value="SODIUM-BILE ACID COTRANSPORTER"/>
    <property type="match status" value="1"/>
</dbReference>
<reference evidence="6 7" key="1">
    <citation type="submission" date="2022-10" db="EMBL/GenBank/DDBJ databases">
        <title>Description of Fervidibacillus gen. nov. in the family Fervidibacillaceae fam. nov. with two species, Fervidibacillus albus sp. nov., and Fervidibacillus halotolerans sp. nov., isolated from tidal flat sediments.</title>
        <authorList>
            <person name="Kwon K.K."/>
            <person name="Yang S.-H."/>
        </authorList>
    </citation>
    <scope>NUCLEOTIDE SEQUENCE [LARGE SCALE GENOMIC DNA]</scope>
    <source>
        <strain evidence="6 7">DSM 23332</strain>
    </source>
</reference>
<evidence type="ECO:0000256" key="5">
    <source>
        <dbReference type="SAM" id="Phobius"/>
    </source>
</evidence>
<keyword evidence="4 5" id="KW-0472">Membrane</keyword>
<dbReference type="InterPro" id="IPR004710">
    <property type="entry name" value="Bilac:Na_transpt"/>
</dbReference>
<dbReference type="InterPro" id="IPR002657">
    <property type="entry name" value="BilAc:Na_symport/Acr3"/>
</dbReference>
<feature type="transmembrane region" description="Helical" evidence="5">
    <location>
        <begin position="219"/>
        <end position="244"/>
    </location>
</feature>
<dbReference type="InterPro" id="IPR038770">
    <property type="entry name" value="Na+/solute_symporter_sf"/>
</dbReference>
<keyword evidence="3 5" id="KW-1133">Transmembrane helix</keyword>
<feature type="transmembrane region" description="Helical" evidence="5">
    <location>
        <begin position="191"/>
        <end position="213"/>
    </location>
</feature>
<organism evidence="6 7">
    <name type="scientific">Pallidibacillus thermolactis</name>
    <dbReference type="NCBI Taxonomy" id="251051"/>
    <lineage>
        <taxon>Bacteria</taxon>
        <taxon>Bacillati</taxon>
        <taxon>Bacillota</taxon>
        <taxon>Bacilli</taxon>
        <taxon>Bacillales</taxon>
        <taxon>Bacillaceae</taxon>
        <taxon>Pallidibacillus</taxon>
    </lineage>
</organism>
<keyword evidence="7" id="KW-1185">Reference proteome</keyword>
<feature type="transmembrane region" description="Helical" evidence="5">
    <location>
        <begin position="7"/>
        <end position="29"/>
    </location>
</feature>
<protein>
    <submittedName>
        <fullName evidence="6">Bile acid:sodium symporter family protein</fullName>
    </submittedName>
</protein>
<dbReference type="Pfam" id="PF01758">
    <property type="entry name" value="SBF"/>
    <property type="match status" value="1"/>
</dbReference>
<sequence length="322" mass="35070">MQWLAKISSFAGNTFAIWIIIFASLSYFFPTGFTWIAPHISLLLGIIMFGMGLTLTVDDFKTVLKIPKSVFIVSVAQYTIMPLIAFGLAYLFQLPPELAAGVILVGCAPGGTASNVMTFLAKGNTALSVCATAVSTLLAPILTPFLTWLLASRWMDVSFWSMFKTVIQVVLLPIVLGILMQYFFQKQVKKAVAILPLISVIGIVGVASAVVAVNRNSLFVNGFLIFLVVLLHNGFGLCLGYWVAKLFRLNYADQKAVSIEVGMQNSGLASSLATLHVAPLAAIPSVIFSVWHNISGPILATYWSRKEETKRKLVTDEKTLNN</sequence>
<evidence type="ECO:0000256" key="4">
    <source>
        <dbReference type="ARBA" id="ARBA00023136"/>
    </source>
</evidence>
<dbReference type="EMBL" id="JAOUSE010000055">
    <property type="protein sequence ID" value="MCU9595477.1"/>
    <property type="molecule type" value="Genomic_DNA"/>
</dbReference>
<dbReference type="Gene3D" id="1.20.1530.20">
    <property type="match status" value="1"/>
</dbReference>
<gene>
    <name evidence="6" type="ORF">OEV82_13610</name>
</gene>